<dbReference type="PANTHER" id="PTHR31845">
    <property type="entry name" value="FINGER DOMAIN PROTEIN, PUTATIVE-RELATED"/>
    <property type="match status" value="1"/>
</dbReference>
<evidence type="ECO:0000256" key="1">
    <source>
        <dbReference type="ARBA" id="ARBA00004123"/>
    </source>
</evidence>
<accession>A0A0H2S9D4</accession>
<proteinExistence type="predicted"/>
<dbReference type="SUPFAM" id="SSF57701">
    <property type="entry name" value="Zn2/Cys6 DNA-binding domain"/>
    <property type="match status" value="1"/>
</dbReference>
<evidence type="ECO:0000256" key="4">
    <source>
        <dbReference type="ARBA" id="ARBA00023125"/>
    </source>
</evidence>
<organism evidence="9 10">
    <name type="scientific">Schizopora paradoxa</name>
    <dbReference type="NCBI Taxonomy" id="27342"/>
    <lineage>
        <taxon>Eukaryota</taxon>
        <taxon>Fungi</taxon>
        <taxon>Dikarya</taxon>
        <taxon>Basidiomycota</taxon>
        <taxon>Agaricomycotina</taxon>
        <taxon>Agaricomycetes</taxon>
        <taxon>Hymenochaetales</taxon>
        <taxon>Schizoporaceae</taxon>
        <taxon>Schizopora</taxon>
    </lineage>
</organism>
<dbReference type="InterPro" id="IPR007219">
    <property type="entry name" value="XnlR_reg_dom"/>
</dbReference>
<feature type="region of interest" description="Disordered" evidence="7">
    <location>
        <begin position="142"/>
        <end position="200"/>
    </location>
</feature>
<name>A0A0H2S9D4_9AGAM</name>
<sequence length="774" mass="85408">MSLSPSSSTNDDRDGANKRRRTHSVSTEGTMLTHSPQESSRQMLSAHEQHQQPPPGHIPKRGARACTACRKGKNRCEGEAPCRRCQLSGTPCIFEKPEKKPPQAAVNASVERVTRLENQYLFMQSQMIGFQSSLDRILAAVQGGSPGPSGSFPTTPYSAPQNMHPGHGRDMPMTFVQPQGGPRGSVDLFNPPDTNGVQRKSFPPLPGFAAPPHKYATYGIVPSTAASSEDESEDTLPRSSMNAPIEALQGLANAAAEAAAAPSSLPPRVKKRKRAEPTPRNAFPHVVEKGLVSDTEARELFHIFFSGCHLFIPLFDETYDTYEGLRERSPWTFDAILAIASKIRSGNSPLSATFYKCLEEAQGIARSSLFGPVVRKEAVQGMLLLAAWSTNGWLPSGHAMRMALDLGLHRALEKLANGDGKRRSEEEERDLVVSARVWLCLYWFDHQMSLGTGRPIVLRDENTIRNCRVLLSHPMASPTDVRLISQIDLIAQKTQIYETLSPLNGQVNHNTLAYIRRANASLDKWWQDCDDLHARTLDEDSLLRKMLAGELHYAKLWLVCVALRGVSWDKMPFEQRELAFQAKDAAMNCLSIFLNSHSYRAALRYAVHDSLVTAAFSALFLLKMAHLFPTELDLAAITVQVEQLAQLLSDVAAERYALTLRIMLANLRRKMGPAISAQTAQQQQMPLPQGAEHILVPPSYIDPTTVPAPMTMEELGFAWPAERGIFRPSAIPMWLQEGSLTDLGIPMNGSDDIFLQLAGPGGWVGDFAPMPQAW</sequence>
<keyword evidence="2" id="KW-0479">Metal-binding</keyword>
<dbReference type="GO" id="GO:0000981">
    <property type="term" value="F:DNA-binding transcription factor activity, RNA polymerase II-specific"/>
    <property type="evidence" value="ECO:0007669"/>
    <property type="project" value="InterPro"/>
</dbReference>
<evidence type="ECO:0000313" key="9">
    <source>
        <dbReference type="EMBL" id="KLO18343.1"/>
    </source>
</evidence>
<evidence type="ECO:0000256" key="3">
    <source>
        <dbReference type="ARBA" id="ARBA00023015"/>
    </source>
</evidence>
<gene>
    <name evidence="9" type="ORF">SCHPADRAFT_899746</name>
</gene>
<dbReference type="PROSITE" id="PS50048">
    <property type="entry name" value="ZN2_CY6_FUNGAL_2"/>
    <property type="match status" value="1"/>
</dbReference>
<dbReference type="CDD" id="cd12148">
    <property type="entry name" value="fungal_TF_MHR"/>
    <property type="match status" value="1"/>
</dbReference>
<feature type="compositionally biased region" description="Polar residues" evidence="7">
    <location>
        <begin position="24"/>
        <end position="43"/>
    </location>
</feature>
<evidence type="ECO:0000313" key="10">
    <source>
        <dbReference type="Proteomes" id="UP000053477"/>
    </source>
</evidence>
<feature type="region of interest" description="Disordered" evidence="7">
    <location>
        <begin position="258"/>
        <end position="279"/>
    </location>
</feature>
<dbReference type="PANTHER" id="PTHR31845:SF17">
    <property type="entry name" value="ZN(II)2CYS6 TRANSCRIPTION FACTOR (EUROFUNG)"/>
    <property type="match status" value="1"/>
</dbReference>
<dbReference type="PROSITE" id="PS00463">
    <property type="entry name" value="ZN2_CY6_FUNGAL_1"/>
    <property type="match status" value="1"/>
</dbReference>
<dbReference type="Pfam" id="PF00172">
    <property type="entry name" value="Zn_clus"/>
    <property type="match status" value="1"/>
</dbReference>
<dbReference type="Pfam" id="PF04082">
    <property type="entry name" value="Fungal_trans"/>
    <property type="match status" value="1"/>
</dbReference>
<dbReference type="OrthoDB" id="4454541at2759"/>
<keyword evidence="10" id="KW-1185">Reference proteome</keyword>
<dbReference type="Gene3D" id="4.10.240.10">
    <property type="entry name" value="Zn(2)-C6 fungal-type DNA-binding domain"/>
    <property type="match status" value="1"/>
</dbReference>
<evidence type="ECO:0000256" key="6">
    <source>
        <dbReference type="ARBA" id="ARBA00023242"/>
    </source>
</evidence>
<dbReference type="GO" id="GO:0006351">
    <property type="term" value="P:DNA-templated transcription"/>
    <property type="evidence" value="ECO:0007669"/>
    <property type="project" value="InterPro"/>
</dbReference>
<keyword evidence="5" id="KW-0804">Transcription</keyword>
<dbReference type="STRING" id="27342.A0A0H2S9D4"/>
<protein>
    <recommendedName>
        <fullName evidence="8">Zn(2)-C6 fungal-type domain-containing protein</fullName>
    </recommendedName>
</protein>
<keyword evidence="6" id="KW-0539">Nucleus</keyword>
<dbReference type="GO" id="GO:0005634">
    <property type="term" value="C:nucleus"/>
    <property type="evidence" value="ECO:0007669"/>
    <property type="project" value="UniProtKB-SubCell"/>
</dbReference>
<dbReference type="SMART" id="SM00066">
    <property type="entry name" value="GAL4"/>
    <property type="match status" value="1"/>
</dbReference>
<dbReference type="AlphaFoldDB" id="A0A0H2S9D4"/>
<evidence type="ECO:0000256" key="5">
    <source>
        <dbReference type="ARBA" id="ARBA00023163"/>
    </source>
</evidence>
<feature type="domain" description="Zn(2)-C6 fungal-type" evidence="8">
    <location>
        <begin position="65"/>
        <end position="94"/>
    </location>
</feature>
<evidence type="ECO:0000256" key="7">
    <source>
        <dbReference type="SAM" id="MobiDB-lite"/>
    </source>
</evidence>
<dbReference type="Proteomes" id="UP000053477">
    <property type="component" value="Unassembled WGS sequence"/>
</dbReference>
<dbReference type="InterPro" id="IPR036864">
    <property type="entry name" value="Zn2-C6_fun-type_DNA-bd_sf"/>
</dbReference>
<keyword evidence="3" id="KW-0805">Transcription regulation</keyword>
<dbReference type="GO" id="GO:0008270">
    <property type="term" value="F:zinc ion binding"/>
    <property type="evidence" value="ECO:0007669"/>
    <property type="project" value="InterPro"/>
</dbReference>
<dbReference type="InterPro" id="IPR051089">
    <property type="entry name" value="prtT"/>
</dbReference>
<keyword evidence="4" id="KW-0238">DNA-binding</keyword>
<feature type="compositionally biased region" description="Low complexity" evidence="7">
    <location>
        <begin position="148"/>
        <end position="158"/>
    </location>
</feature>
<dbReference type="GO" id="GO:0000976">
    <property type="term" value="F:transcription cis-regulatory region binding"/>
    <property type="evidence" value="ECO:0007669"/>
    <property type="project" value="TreeGrafter"/>
</dbReference>
<dbReference type="InParanoid" id="A0A0H2S9D4"/>
<dbReference type="CDD" id="cd00067">
    <property type="entry name" value="GAL4"/>
    <property type="match status" value="1"/>
</dbReference>
<feature type="region of interest" description="Disordered" evidence="7">
    <location>
        <begin position="1"/>
        <end position="62"/>
    </location>
</feature>
<reference evidence="9 10" key="1">
    <citation type="submission" date="2015-04" db="EMBL/GenBank/DDBJ databases">
        <title>Complete genome sequence of Schizopora paradoxa KUC8140, a cosmopolitan wood degrader in East Asia.</title>
        <authorList>
            <consortium name="DOE Joint Genome Institute"/>
            <person name="Min B."/>
            <person name="Park H."/>
            <person name="Jang Y."/>
            <person name="Kim J.-J."/>
            <person name="Kim K.H."/>
            <person name="Pangilinan J."/>
            <person name="Lipzen A."/>
            <person name="Riley R."/>
            <person name="Grigoriev I.V."/>
            <person name="Spatafora J.W."/>
            <person name="Choi I.-G."/>
        </authorList>
    </citation>
    <scope>NUCLEOTIDE SEQUENCE [LARGE SCALE GENOMIC DNA]</scope>
    <source>
        <strain evidence="9 10">KUC8140</strain>
    </source>
</reference>
<dbReference type="SMART" id="SM00906">
    <property type="entry name" value="Fungal_trans"/>
    <property type="match status" value="1"/>
</dbReference>
<dbReference type="EMBL" id="KQ085895">
    <property type="protein sequence ID" value="KLO18343.1"/>
    <property type="molecule type" value="Genomic_DNA"/>
</dbReference>
<evidence type="ECO:0000256" key="2">
    <source>
        <dbReference type="ARBA" id="ARBA00022723"/>
    </source>
</evidence>
<evidence type="ECO:0000259" key="8">
    <source>
        <dbReference type="PROSITE" id="PS50048"/>
    </source>
</evidence>
<comment type="subcellular location">
    <subcellularLocation>
        <location evidence="1">Nucleus</location>
    </subcellularLocation>
</comment>
<dbReference type="InterPro" id="IPR001138">
    <property type="entry name" value="Zn2Cys6_DnaBD"/>
</dbReference>